<evidence type="ECO:0000313" key="1">
    <source>
        <dbReference type="EMBL" id="EMF14631.1"/>
    </source>
</evidence>
<protein>
    <submittedName>
        <fullName evidence="1">Uncharacterized protein</fullName>
    </submittedName>
</protein>
<dbReference type="RefSeq" id="XP_016762752.1">
    <property type="nucleotide sequence ID" value="XM_016901934.1"/>
</dbReference>
<dbReference type="HOGENOM" id="CLU_2198645_0_0_1"/>
<gene>
    <name evidence="1" type="ORF">SEPMUDRAFT_124754</name>
</gene>
<dbReference type="Proteomes" id="UP000016931">
    <property type="component" value="Unassembled WGS sequence"/>
</dbReference>
<keyword evidence="2" id="KW-1185">Reference proteome</keyword>
<name>M3C2Y0_SPHMS</name>
<organism evidence="1 2">
    <name type="scientific">Sphaerulina musiva (strain SO2202)</name>
    <name type="common">Poplar stem canker fungus</name>
    <name type="synonym">Septoria musiva</name>
    <dbReference type="NCBI Taxonomy" id="692275"/>
    <lineage>
        <taxon>Eukaryota</taxon>
        <taxon>Fungi</taxon>
        <taxon>Dikarya</taxon>
        <taxon>Ascomycota</taxon>
        <taxon>Pezizomycotina</taxon>
        <taxon>Dothideomycetes</taxon>
        <taxon>Dothideomycetidae</taxon>
        <taxon>Mycosphaerellales</taxon>
        <taxon>Mycosphaerellaceae</taxon>
        <taxon>Sphaerulina</taxon>
    </lineage>
</organism>
<reference evidence="1 2" key="1">
    <citation type="journal article" date="2012" name="PLoS Pathog.">
        <title>Diverse lifestyles and strategies of plant pathogenesis encoded in the genomes of eighteen Dothideomycetes fungi.</title>
        <authorList>
            <person name="Ohm R.A."/>
            <person name="Feau N."/>
            <person name="Henrissat B."/>
            <person name="Schoch C.L."/>
            <person name="Horwitz B.A."/>
            <person name="Barry K.W."/>
            <person name="Condon B.J."/>
            <person name="Copeland A.C."/>
            <person name="Dhillon B."/>
            <person name="Glaser F."/>
            <person name="Hesse C.N."/>
            <person name="Kosti I."/>
            <person name="LaButti K."/>
            <person name="Lindquist E.A."/>
            <person name="Lucas S."/>
            <person name="Salamov A.A."/>
            <person name="Bradshaw R.E."/>
            <person name="Ciuffetti L."/>
            <person name="Hamelin R.C."/>
            <person name="Kema G.H.J."/>
            <person name="Lawrence C."/>
            <person name="Scott J.A."/>
            <person name="Spatafora J.W."/>
            <person name="Turgeon B.G."/>
            <person name="de Wit P.J.G.M."/>
            <person name="Zhong S."/>
            <person name="Goodwin S.B."/>
            <person name="Grigoriev I.V."/>
        </authorList>
    </citation>
    <scope>NUCLEOTIDE SEQUENCE [LARGE SCALE GENOMIC DNA]</scope>
    <source>
        <strain evidence="1 2">SO2202</strain>
    </source>
</reference>
<dbReference type="AlphaFoldDB" id="M3C2Y0"/>
<sequence>MVPSGKLCCSVCCNVGLSSPFFCAPDEADEPSKKHNDRHYYSNSDLSGGGEAASAAIVVALPIISLHQTKVNETHAAFVSSGCKGQCCWCEPSPRRVNNAFRHVVAGT</sequence>
<dbReference type="GeneID" id="27899071"/>
<accession>M3C2Y0</accession>
<dbReference type="EMBL" id="KB456262">
    <property type="protein sequence ID" value="EMF14631.1"/>
    <property type="molecule type" value="Genomic_DNA"/>
</dbReference>
<proteinExistence type="predicted"/>
<evidence type="ECO:0000313" key="2">
    <source>
        <dbReference type="Proteomes" id="UP000016931"/>
    </source>
</evidence>